<organism evidence="2 3">
    <name type="scientific">Rhizopus stolonifer</name>
    <name type="common">Rhizopus nigricans</name>
    <dbReference type="NCBI Taxonomy" id="4846"/>
    <lineage>
        <taxon>Eukaryota</taxon>
        <taxon>Fungi</taxon>
        <taxon>Fungi incertae sedis</taxon>
        <taxon>Mucoromycota</taxon>
        <taxon>Mucoromycotina</taxon>
        <taxon>Mucoromycetes</taxon>
        <taxon>Mucorales</taxon>
        <taxon>Mucorineae</taxon>
        <taxon>Rhizopodaceae</taxon>
        <taxon>Rhizopus</taxon>
    </lineage>
</organism>
<dbReference type="Proteomes" id="UP000253551">
    <property type="component" value="Unassembled WGS sequence"/>
</dbReference>
<reference evidence="2 3" key="1">
    <citation type="journal article" date="2018" name="G3 (Bethesda)">
        <title>Phylogenetic and Phylogenomic Definition of Rhizopus Species.</title>
        <authorList>
            <person name="Gryganskyi A.P."/>
            <person name="Golan J."/>
            <person name="Dolatabadi S."/>
            <person name="Mondo S."/>
            <person name="Robb S."/>
            <person name="Idnurm A."/>
            <person name="Muszewska A."/>
            <person name="Steczkiewicz K."/>
            <person name="Masonjones S."/>
            <person name="Liao H.L."/>
            <person name="Gajdeczka M.T."/>
            <person name="Anike F."/>
            <person name="Vuek A."/>
            <person name="Anishchenko I.M."/>
            <person name="Voigt K."/>
            <person name="de Hoog G.S."/>
            <person name="Smith M.E."/>
            <person name="Heitman J."/>
            <person name="Vilgalys R."/>
            <person name="Stajich J.E."/>
        </authorList>
    </citation>
    <scope>NUCLEOTIDE SEQUENCE [LARGE SCALE GENOMIC DNA]</scope>
    <source>
        <strain evidence="2 3">LSU 92-RS-03</strain>
    </source>
</reference>
<protein>
    <submittedName>
        <fullName evidence="2">Uncharacterized protein</fullName>
    </submittedName>
</protein>
<sequence>MAEEVDDEGKSRSRKRQRVRATQLFKSNGIEGEGDEDETRDIPNNGDEEDDENDFDDICSNLFDGASENLSSSESCLRYYVIDPLLKACNEYLKDLGYNVTFYPGGTELKAMAVQLKDQDIIDKRLRYNTDGKILCNSIAAEVLLSEVPSAFAKNDKGKTRFDHYKAIFGFLMMLRTLARKYKYASFNSFKNSKFYFIHTYNHIIRHWNFERKSECVIPFMNFTISLGVSLVETMNALSVLSKGYDKVLKKTYFGIDEGGTYDNTHVSLLEFVSPVLVRLNENKHKYKVAEEGPQSPSSYF</sequence>
<comment type="caution">
    <text evidence="2">The sequence shown here is derived from an EMBL/GenBank/DDBJ whole genome shotgun (WGS) entry which is preliminary data.</text>
</comment>
<proteinExistence type="predicted"/>
<evidence type="ECO:0000313" key="2">
    <source>
        <dbReference type="EMBL" id="RCI03271.1"/>
    </source>
</evidence>
<keyword evidence="3" id="KW-1185">Reference proteome</keyword>
<name>A0A367KM86_RHIST</name>
<evidence type="ECO:0000313" key="3">
    <source>
        <dbReference type="Proteomes" id="UP000253551"/>
    </source>
</evidence>
<gene>
    <name evidence="2" type="ORF">CU098_011385</name>
</gene>
<dbReference type="EMBL" id="PJQM01001082">
    <property type="protein sequence ID" value="RCI03271.1"/>
    <property type="molecule type" value="Genomic_DNA"/>
</dbReference>
<dbReference type="OrthoDB" id="2281643at2759"/>
<dbReference type="AlphaFoldDB" id="A0A367KM86"/>
<feature type="region of interest" description="Disordered" evidence="1">
    <location>
        <begin position="1"/>
        <end position="54"/>
    </location>
</feature>
<evidence type="ECO:0000256" key="1">
    <source>
        <dbReference type="SAM" id="MobiDB-lite"/>
    </source>
</evidence>
<accession>A0A367KM86</accession>